<dbReference type="InterPro" id="IPR003591">
    <property type="entry name" value="Leu-rich_rpt_typical-subtyp"/>
</dbReference>
<evidence type="ECO:0000259" key="3">
    <source>
        <dbReference type="SMART" id="SM00873"/>
    </source>
</evidence>
<dbReference type="InterPro" id="IPR055414">
    <property type="entry name" value="LRR_R13L4/SHOC2-like"/>
</dbReference>
<name>A0A914D1R8_9BILA</name>
<dbReference type="InterPro" id="IPR045060">
    <property type="entry name" value="Phe-tRNA-ligase_IIc_bsu"/>
</dbReference>
<accession>A0A914D1R8</accession>
<dbReference type="Gene3D" id="3.80.10.10">
    <property type="entry name" value="Ribonuclease Inhibitor"/>
    <property type="match status" value="1"/>
</dbReference>
<dbReference type="SUPFAM" id="SSF52058">
    <property type="entry name" value="L domain-like"/>
    <property type="match status" value="1"/>
</dbReference>
<evidence type="ECO:0000256" key="2">
    <source>
        <dbReference type="ARBA" id="ARBA00022737"/>
    </source>
</evidence>
<dbReference type="PANTHER" id="PTHR10947">
    <property type="entry name" value="PHENYLALANYL-TRNA SYNTHETASE BETA CHAIN AND LEUCINE-RICH REPEAT-CONTAINING PROTEIN 47"/>
    <property type="match status" value="1"/>
</dbReference>
<dbReference type="SMART" id="SM00873">
    <property type="entry name" value="B3_4"/>
    <property type="match status" value="1"/>
</dbReference>
<sequence length="516" mass="58135">MPLNSFGDWPELDKVIKEGRCEVVLHGNNKTESRQCELDEEVQSGLFHKDSPLNFIEFVSMKLRELSPTISNARHLTNLVLRSNLLNELPEEIGQLENLKLLDCANNALSALPKSMMNLKNLMTINLSNNKLSNEGLFDFTNLENLQHLDLSHNALEFLPDSLFRQNNSKLQEFIVDQNRISSVPSCISSLARVLKTFSIASNVLKDLPYPLKDFQKLRVLNLKENPFSDKRFAKLISDPRQTSSAILDYLKKKAPKSEASNEFDRALVDDQSNSDLAKLIVRIGVSPGVKRSEDIAKIRPHIVCCILRNLDLTGENMKKLISLHNKLHDSICNYRTSASIGFHDISKFEFPLNFLALEPENLKIMPLGKSSVITAKTLIGDLTTEAEALRKKQKKNTYSSIHKYLHLVKNLELYPCLVDANGLVLSFAPVTNSENTKITPESKDIFVEVTSQDKMPLCREIMNKLIQEIISTHGGTDIVVEQVKVVHENGNLVSAFPDKNDLALENLNVQRIVDV</sequence>
<dbReference type="InterPro" id="IPR020825">
    <property type="entry name" value="Phe-tRNA_synthase-like_B3/B4"/>
</dbReference>
<dbReference type="AlphaFoldDB" id="A0A914D1R8"/>
<feature type="domain" description="B3/B4 tRNA-binding" evidence="3">
    <location>
        <begin position="299"/>
        <end position="472"/>
    </location>
</feature>
<protein>
    <submittedName>
        <fullName evidence="5">B3/B4 tRNA-binding domain-containing protein</fullName>
    </submittedName>
</protein>
<evidence type="ECO:0000313" key="5">
    <source>
        <dbReference type="WBParaSite" id="ACRNAN_scaffold1713.g20541.t1"/>
    </source>
</evidence>
<dbReference type="GO" id="GO:0004826">
    <property type="term" value="F:phenylalanine-tRNA ligase activity"/>
    <property type="evidence" value="ECO:0007669"/>
    <property type="project" value="InterPro"/>
</dbReference>
<dbReference type="PANTHER" id="PTHR10947:SF3">
    <property type="entry name" value="LEUCINE-RICH REPEAT-CONTAINING PROTEIN 47"/>
    <property type="match status" value="1"/>
</dbReference>
<dbReference type="InterPro" id="IPR005146">
    <property type="entry name" value="B3/B4_tRNA-bd"/>
</dbReference>
<keyword evidence="4" id="KW-1185">Reference proteome</keyword>
<keyword evidence="2" id="KW-0677">Repeat</keyword>
<dbReference type="Gene3D" id="3.50.40.10">
    <property type="entry name" value="Phenylalanyl-trna Synthetase, Chain B, domain 3"/>
    <property type="match status" value="1"/>
</dbReference>
<dbReference type="SMART" id="SM00369">
    <property type="entry name" value="LRR_TYP"/>
    <property type="match status" value="4"/>
</dbReference>
<dbReference type="Pfam" id="PF23598">
    <property type="entry name" value="LRR_14"/>
    <property type="match status" value="1"/>
</dbReference>
<organism evidence="4 5">
    <name type="scientific">Acrobeloides nanus</name>
    <dbReference type="NCBI Taxonomy" id="290746"/>
    <lineage>
        <taxon>Eukaryota</taxon>
        <taxon>Metazoa</taxon>
        <taxon>Ecdysozoa</taxon>
        <taxon>Nematoda</taxon>
        <taxon>Chromadorea</taxon>
        <taxon>Rhabditida</taxon>
        <taxon>Tylenchina</taxon>
        <taxon>Cephalobomorpha</taxon>
        <taxon>Cephaloboidea</taxon>
        <taxon>Cephalobidae</taxon>
        <taxon>Acrobeloides</taxon>
    </lineage>
</organism>
<dbReference type="InterPro" id="IPR032675">
    <property type="entry name" value="LRR_dom_sf"/>
</dbReference>
<dbReference type="PRINTS" id="PR00019">
    <property type="entry name" value="LEURICHRPT"/>
</dbReference>
<reference evidence="5" key="1">
    <citation type="submission" date="2022-11" db="UniProtKB">
        <authorList>
            <consortium name="WormBaseParasite"/>
        </authorList>
    </citation>
    <scope>IDENTIFICATION</scope>
</reference>
<dbReference type="GO" id="GO:0003723">
    <property type="term" value="F:RNA binding"/>
    <property type="evidence" value="ECO:0007669"/>
    <property type="project" value="InterPro"/>
</dbReference>
<evidence type="ECO:0000313" key="4">
    <source>
        <dbReference type="Proteomes" id="UP000887540"/>
    </source>
</evidence>
<dbReference type="GO" id="GO:0006432">
    <property type="term" value="P:phenylalanyl-tRNA aminoacylation"/>
    <property type="evidence" value="ECO:0007669"/>
    <property type="project" value="InterPro"/>
</dbReference>
<evidence type="ECO:0000256" key="1">
    <source>
        <dbReference type="ARBA" id="ARBA00022614"/>
    </source>
</evidence>
<proteinExistence type="predicted"/>
<dbReference type="InterPro" id="IPR001611">
    <property type="entry name" value="Leu-rich_rpt"/>
</dbReference>
<keyword evidence="1" id="KW-0433">Leucine-rich repeat</keyword>
<dbReference type="Proteomes" id="UP000887540">
    <property type="component" value="Unplaced"/>
</dbReference>
<dbReference type="PROSITE" id="PS51450">
    <property type="entry name" value="LRR"/>
    <property type="match status" value="1"/>
</dbReference>
<dbReference type="WBParaSite" id="ACRNAN_scaffold1713.g20541.t1">
    <property type="protein sequence ID" value="ACRNAN_scaffold1713.g20541.t1"/>
    <property type="gene ID" value="ACRNAN_scaffold1713.g20541"/>
</dbReference>